<dbReference type="Gene3D" id="3.30.1390.20">
    <property type="entry name" value="Ribosomal protein L30, ferredoxin-like fold domain"/>
    <property type="match status" value="2"/>
</dbReference>
<feature type="domain" description="Large ribosomal subunit protein uL30 N-terminal eukaryotes" evidence="5">
    <location>
        <begin position="8"/>
        <end position="79"/>
    </location>
</feature>
<dbReference type="FunFam" id="3.30.1390.20:FF:000003">
    <property type="entry name" value="60S ribosomal protein L7"/>
    <property type="match status" value="1"/>
</dbReference>
<dbReference type="GO" id="GO:0022625">
    <property type="term" value="C:cytosolic large ribosomal subunit"/>
    <property type="evidence" value="ECO:0007669"/>
    <property type="project" value="TreeGrafter"/>
</dbReference>
<dbReference type="OMA" id="IVEPWIA"/>
<evidence type="ECO:0000313" key="7">
    <source>
        <dbReference type="Proteomes" id="UP000030693"/>
    </source>
</evidence>
<dbReference type="PANTHER" id="PTHR11524">
    <property type="entry name" value="60S RIBOSOMAL PROTEIN L7"/>
    <property type="match status" value="1"/>
</dbReference>
<dbReference type="InterPro" id="IPR036919">
    <property type="entry name" value="Ribo_uL30_ferredoxin-like_sf"/>
</dbReference>
<proteinExistence type="inferred from homology"/>
<dbReference type="InterPro" id="IPR016082">
    <property type="entry name" value="Ribosomal_uL30_ferredoxin-like"/>
</dbReference>
<dbReference type="OrthoDB" id="28644at2759"/>
<evidence type="ECO:0000313" key="6">
    <source>
        <dbReference type="EMBL" id="KCV69444.1"/>
    </source>
</evidence>
<dbReference type="InterPro" id="IPR039699">
    <property type="entry name" value="Ribosomal_uL30"/>
</dbReference>
<dbReference type="eggNOG" id="KOG3184">
    <property type="taxonomic scope" value="Eukaryota"/>
</dbReference>
<keyword evidence="2 6" id="KW-0689">Ribosomal protein</keyword>
<dbReference type="GeneID" id="20528598"/>
<dbReference type="FunFam" id="3.30.1390.20:FF:000002">
    <property type="entry name" value="60S ribosomal protein L7"/>
    <property type="match status" value="1"/>
</dbReference>
<dbReference type="Pfam" id="PF08079">
    <property type="entry name" value="Ribosomal_L30_N"/>
    <property type="match status" value="1"/>
</dbReference>
<sequence>MTNAQVTVPETILKKRKTYSAFKAEQLAKRAGRTKARKAARKDIFKRAESYVAEYENAEKDIIAKKRAARDVGSFYVPETPKLAFVVRLRGINGVSPQSRKILQLFRLLQINNGVFVKVNKATLNMLHRAEPMLTYGYPSLKTVRELIYKRGHVKVNNQRVPITDNAVIEENLGQYGIICVEDLIHEIYTVGPHFKQASNFLWPFKLSSPKGGLRKKTTHFIEGGDFGNREEKINDLVAAMN</sequence>
<protein>
    <submittedName>
        <fullName evidence="6">50S ribosomal protein L7e</fullName>
    </submittedName>
</protein>
<dbReference type="Proteomes" id="UP000030693">
    <property type="component" value="Unassembled WGS sequence"/>
</dbReference>
<dbReference type="InterPro" id="IPR035808">
    <property type="entry name" value="Ribosomal_uL30_euk_arc"/>
</dbReference>
<evidence type="ECO:0000256" key="1">
    <source>
        <dbReference type="ARBA" id="ARBA00007594"/>
    </source>
</evidence>
<organism evidence="6">
    <name type="scientific">Fonticula alba</name>
    <name type="common">Slime mold</name>
    <dbReference type="NCBI Taxonomy" id="691883"/>
    <lineage>
        <taxon>Eukaryota</taxon>
        <taxon>Rotosphaerida</taxon>
        <taxon>Fonticulaceae</taxon>
        <taxon>Fonticula</taxon>
    </lineage>
</organism>
<dbReference type="InterPro" id="IPR005998">
    <property type="entry name" value="Ribosomal_uL30_euk"/>
</dbReference>
<dbReference type="SUPFAM" id="SSF55129">
    <property type="entry name" value="Ribosomal protein L30p/L7e"/>
    <property type="match status" value="1"/>
</dbReference>
<dbReference type="GO" id="GO:0000463">
    <property type="term" value="P:maturation of LSU-rRNA from tricistronic rRNA transcript (SSU-rRNA, 5.8S rRNA, LSU-rRNA)"/>
    <property type="evidence" value="ECO:0007669"/>
    <property type="project" value="TreeGrafter"/>
</dbReference>
<dbReference type="GO" id="GO:0003735">
    <property type="term" value="F:structural constituent of ribosome"/>
    <property type="evidence" value="ECO:0007669"/>
    <property type="project" value="TreeGrafter"/>
</dbReference>
<evidence type="ECO:0000259" key="4">
    <source>
        <dbReference type="Pfam" id="PF00327"/>
    </source>
</evidence>
<dbReference type="Pfam" id="PF00327">
    <property type="entry name" value="Ribosomal_L30"/>
    <property type="match status" value="1"/>
</dbReference>
<evidence type="ECO:0000256" key="2">
    <source>
        <dbReference type="ARBA" id="ARBA00022980"/>
    </source>
</evidence>
<comment type="similarity">
    <text evidence="1">Belongs to the universal ribosomal protein uL30 family.</text>
</comment>
<reference evidence="6" key="1">
    <citation type="submission" date="2013-04" db="EMBL/GenBank/DDBJ databases">
        <title>The Genome Sequence of Fonticula alba ATCC 38817.</title>
        <authorList>
            <consortium name="The Broad Institute Genomics Platform"/>
            <person name="Russ C."/>
            <person name="Cuomo C."/>
            <person name="Burger G."/>
            <person name="Gray M.W."/>
            <person name="Holland P.W.H."/>
            <person name="King N."/>
            <person name="Lang F.B.F."/>
            <person name="Roger A.J."/>
            <person name="Ruiz-Trillo I."/>
            <person name="Brown M."/>
            <person name="Walker B."/>
            <person name="Young S."/>
            <person name="Zeng Q."/>
            <person name="Gargeya S."/>
            <person name="Fitzgerald M."/>
            <person name="Haas B."/>
            <person name="Abouelleil A."/>
            <person name="Allen A.W."/>
            <person name="Alvarado L."/>
            <person name="Arachchi H.M."/>
            <person name="Berlin A.M."/>
            <person name="Chapman S.B."/>
            <person name="Gainer-Dewar J."/>
            <person name="Goldberg J."/>
            <person name="Griggs A."/>
            <person name="Gujja S."/>
            <person name="Hansen M."/>
            <person name="Howarth C."/>
            <person name="Imamovic A."/>
            <person name="Ireland A."/>
            <person name="Larimer J."/>
            <person name="McCowan C."/>
            <person name="Murphy C."/>
            <person name="Pearson M."/>
            <person name="Poon T.W."/>
            <person name="Priest M."/>
            <person name="Roberts A."/>
            <person name="Saif S."/>
            <person name="Shea T."/>
            <person name="Sisk P."/>
            <person name="Sykes S."/>
            <person name="Wortman J."/>
            <person name="Nusbaum C."/>
            <person name="Birren B."/>
        </authorList>
    </citation>
    <scope>NUCLEOTIDE SEQUENCE [LARGE SCALE GENOMIC DNA]</scope>
    <source>
        <strain evidence="6">ATCC 38817</strain>
    </source>
</reference>
<evidence type="ECO:0000256" key="3">
    <source>
        <dbReference type="ARBA" id="ARBA00023274"/>
    </source>
</evidence>
<dbReference type="NCBIfam" id="TIGR01310">
    <property type="entry name" value="uL30_euk"/>
    <property type="match status" value="1"/>
</dbReference>
<keyword evidence="3" id="KW-0687">Ribonucleoprotein</keyword>
<dbReference type="STRING" id="691883.A0A058Z5A5"/>
<dbReference type="InterPro" id="IPR012988">
    <property type="entry name" value="Ribosomal_uL30_N_euk"/>
</dbReference>
<gene>
    <name evidence="6" type="ORF">H696_03873</name>
</gene>
<evidence type="ECO:0000259" key="5">
    <source>
        <dbReference type="Pfam" id="PF08079"/>
    </source>
</evidence>
<dbReference type="RefSeq" id="XP_009496009.1">
    <property type="nucleotide sequence ID" value="XM_009497734.1"/>
</dbReference>
<feature type="domain" description="Large ribosomal subunit protein uL30-like ferredoxin-like fold" evidence="4">
    <location>
        <begin position="84"/>
        <end position="133"/>
    </location>
</feature>
<dbReference type="AlphaFoldDB" id="A0A058Z5A5"/>
<dbReference type="PANTHER" id="PTHR11524:SF16">
    <property type="entry name" value="LARGE RIBOSOMAL SUBUNIT PROTEIN UL30"/>
    <property type="match status" value="1"/>
</dbReference>
<name>A0A058Z5A5_FONAL</name>
<dbReference type="EMBL" id="KB932206">
    <property type="protein sequence ID" value="KCV69444.1"/>
    <property type="molecule type" value="Genomic_DNA"/>
</dbReference>
<keyword evidence="7" id="KW-1185">Reference proteome</keyword>
<accession>A0A058Z5A5</accession>
<dbReference type="CDD" id="cd01657">
    <property type="entry name" value="Ribosomal_L7_archeal_euk"/>
    <property type="match status" value="1"/>
</dbReference>
<dbReference type="GO" id="GO:0003723">
    <property type="term" value="F:RNA binding"/>
    <property type="evidence" value="ECO:0007669"/>
    <property type="project" value="InterPro"/>
</dbReference>